<dbReference type="AlphaFoldDB" id="A0A2C0E5Y6"/>
<dbReference type="EMBL" id="NUJQ01000025">
    <property type="protein sequence ID" value="PGQ07372.1"/>
    <property type="molecule type" value="Genomic_DNA"/>
</dbReference>
<comment type="caution">
    <text evidence="1">The sequence shown here is derived from an EMBL/GenBank/DDBJ whole genome shotgun (WGS) entry which is preliminary data.</text>
</comment>
<accession>A0A2C0E5Y6</accession>
<evidence type="ECO:0000313" key="2">
    <source>
        <dbReference type="Proteomes" id="UP000221438"/>
    </source>
</evidence>
<sequence length="202" mass="23823">MIMHHMSFERPTDHYDEHLSSIDEKICSLLKERKELSNGNPGFPPDEAIYNWAKQYGFYPDYLNSLFSSMMDEEEFKPRVEPAKFKKHIPVLKTYERHETVYTVTFIRQYSNASIIYLYKEWDSKNKKLNEKNAHSLIELSIKDTYDCWAEGWTGTEGHVSYQFIVSPALPDTLSGISLRFKDRSMPFMKDPAVLEFEIRLD</sequence>
<protein>
    <submittedName>
        <fullName evidence="1">Uncharacterized protein</fullName>
    </submittedName>
</protein>
<dbReference type="Proteomes" id="UP000221438">
    <property type="component" value="Unassembled WGS sequence"/>
</dbReference>
<name>A0A2C0E5Y6_BACCE</name>
<reference evidence="1 2" key="1">
    <citation type="submission" date="2017-09" db="EMBL/GenBank/DDBJ databases">
        <title>Large-scale bioinformatics analysis of Bacillus genomes uncovers conserved roles of natural products in bacterial physiology.</title>
        <authorList>
            <consortium name="Agbiome Team Llc"/>
            <person name="Bleich R.M."/>
            <person name="Grubbs K.J."/>
            <person name="Santa Maria K.C."/>
            <person name="Allen S.E."/>
            <person name="Farag S."/>
            <person name="Shank E.A."/>
            <person name="Bowers A."/>
        </authorList>
    </citation>
    <scope>NUCLEOTIDE SEQUENCE [LARGE SCALE GENOMIC DNA]</scope>
    <source>
        <strain evidence="1 2">AFS046104</strain>
    </source>
</reference>
<proteinExistence type="predicted"/>
<gene>
    <name evidence="1" type="ORF">COA08_19015</name>
</gene>
<evidence type="ECO:0000313" key="1">
    <source>
        <dbReference type="EMBL" id="PGQ07372.1"/>
    </source>
</evidence>
<organism evidence="1 2">
    <name type="scientific">Bacillus cereus</name>
    <dbReference type="NCBI Taxonomy" id="1396"/>
    <lineage>
        <taxon>Bacteria</taxon>
        <taxon>Bacillati</taxon>
        <taxon>Bacillota</taxon>
        <taxon>Bacilli</taxon>
        <taxon>Bacillales</taxon>
        <taxon>Bacillaceae</taxon>
        <taxon>Bacillus</taxon>
        <taxon>Bacillus cereus group</taxon>
    </lineage>
</organism>